<organism evidence="2 3">
    <name type="scientific">Waltera acetigignens</name>
    <dbReference type="NCBI Taxonomy" id="2981769"/>
    <lineage>
        <taxon>Bacteria</taxon>
        <taxon>Bacillati</taxon>
        <taxon>Bacillota</taxon>
        <taxon>Clostridia</taxon>
        <taxon>Lachnospirales</taxon>
        <taxon>Lachnospiraceae</taxon>
        <taxon>Waltera</taxon>
    </lineage>
</organism>
<evidence type="ECO:0000313" key="2">
    <source>
        <dbReference type="EMBL" id="MCC2120234.1"/>
    </source>
</evidence>
<protein>
    <recommendedName>
        <fullName evidence="4">Transposase, YhgA-like</fullName>
    </recommendedName>
</protein>
<dbReference type="RefSeq" id="WP_181968584.1">
    <property type="nucleotide sequence ID" value="NZ_JAJEPV010000028.1"/>
</dbReference>
<reference evidence="2 3" key="1">
    <citation type="submission" date="2021-10" db="EMBL/GenBank/DDBJ databases">
        <title>Anaerobic single-cell dispensing facilitates the cultivation of human gut bacteria.</title>
        <authorList>
            <person name="Afrizal A."/>
        </authorList>
    </citation>
    <scope>NUCLEOTIDE SEQUENCE [LARGE SCALE GENOMIC DNA]</scope>
    <source>
        <strain evidence="2 3">CLA-AA-H273</strain>
    </source>
</reference>
<accession>A0AAE3A2N2</accession>
<feature type="coiled-coil region" evidence="1">
    <location>
        <begin position="226"/>
        <end position="253"/>
    </location>
</feature>
<proteinExistence type="predicted"/>
<gene>
    <name evidence="2" type="ORF">LKD75_11680</name>
</gene>
<dbReference type="EMBL" id="JAJEPV010000028">
    <property type="protein sequence ID" value="MCC2120234.1"/>
    <property type="molecule type" value="Genomic_DNA"/>
</dbReference>
<comment type="caution">
    <text evidence="2">The sequence shown here is derived from an EMBL/GenBank/DDBJ whole genome shotgun (WGS) entry which is preliminary data.</text>
</comment>
<keyword evidence="1" id="KW-0175">Coiled coil</keyword>
<evidence type="ECO:0000256" key="1">
    <source>
        <dbReference type="SAM" id="Coils"/>
    </source>
</evidence>
<sequence length="307" mass="35636">MKKRSYELPMPNREYKDTIFRWIFSIIENLLSLYNAVTGKNYQNPEDLDIVTLENAIYMGMKNDLAFVLEMGLYLYEHQSTYNPNIPLRDLFYIASEYQDLVDEKSLYSSGIQKIPTPNFLVFYNGTDRNVPDRTELRLSDAFENPTQDPALELKVTMLNINAGHNEELMKNCHVLWEYAQYVARVRKYAAELPLNEAVELAITECIREGILAEFLQHNRAEVYKVSIFEYDKEKEEKKLRKAERECGREEGLQEGLKEGLQQGRLEERKSLLALIAKMSAGGDADKITMLNDPEVMEAMQKKYGIK</sequence>
<evidence type="ECO:0008006" key="4">
    <source>
        <dbReference type="Google" id="ProtNLM"/>
    </source>
</evidence>
<keyword evidence="3" id="KW-1185">Reference proteome</keyword>
<dbReference type="Proteomes" id="UP001197795">
    <property type="component" value="Unassembled WGS sequence"/>
</dbReference>
<evidence type="ECO:0000313" key="3">
    <source>
        <dbReference type="Proteomes" id="UP001197795"/>
    </source>
</evidence>
<dbReference type="AlphaFoldDB" id="A0AAE3A2N2"/>
<name>A0AAE3A2N2_9FIRM</name>